<dbReference type="RefSeq" id="WP_165010620.1">
    <property type="nucleotide sequence ID" value="NZ_CP064954.1"/>
</dbReference>
<keyword evidence="1" id="KW-1133">Transmembrane helix</keyword>
<reference evidence="2 3" key="1">
    <citation type="submission" date="2020-11" db="EMBL/GenBank/DDBJ databases">
        <title>Corynebacterium sp. ZJ-599.</title>
        <authorList>
            <person name="Zhou J."/>
        </authorList>
    </citation>
    <scope>NUCLEOTIDE SEQUENCE [LARGE SCALE GENOMIC DNA]</scope>
    <source>
        <strain evidence="2 3">ZJ-599</strain>
    </source>
</reference>
<proteinExistence type="predicted"/>
<dbReference type="KEGG" id="cliz:G7Y31_11070"/>
<feature type="transmembrane region" description="Helical" evidence="1">
    <location>
        <begin position="43"/>
        <end position="64"/>
    </location>
</feature>
<evidence type="ECO:0000313" key="3">
    <source>
        <dbReference type="Proteomes" id="UP000594681"/>
    </source>
</evidence>
<feature type="transmembrane region" description="Helical" evidence="1">
    <location>
        <begin position="143"/>
        <end position="166"/>
    </location>
</feature>
<dbReference type="Proteomes" id="UP000594681">
    <property type="component" value="Chromosome"/>
</dbReference>
<dbReference type="AlphaFoldDB" id="A0A7T0PBV2"/>
<feature type="transmembrane region" description="Helical" evidence="1">
    <location>
        <begin position="112"/>
        <end position="131"/>
    </location>
</feature>
<keyword evidence="1" id="KW-0472">Membrane</keyword>
<gene>
    <name evidence="2" type="ORF">G7Y31_11070</name>
</gene>
<accession>A0A7T0PBV2</accession>
<evidence type="ECO:0000256" key="1">
    <source>
        <dbReference type="SAM" id="Phobius"/>
    </source>
</evidence>
<protein>
    <submittedName>
        <fullName evidence="2">Uncharacterized protein</fullName>
    </submittedName>
</protein>
<keyword evidence="1" id="KW-0812">Transmembrane</keyword>
<feature type="transmembrane region" description="Helical" evidence="1">
    <location>
        <begin position="84"/>
        <end position="103"/>
    </location>
</feature>
<evidence type="ECO:0000313" key="2">
    <source>
        <dbReference type="EMBL" id="QPK79022.1"/>
    </source>
</evidence>
<organism evidence="2 3">
    <name type="scientific">Corynebacterium lizhenjunii</name>
    <dbReference type="NCBI Taxonomy" id="2709394"/>
    <lineage>
        <taxon>Bacteria</taxon>
        <taxon>Bacillati</taxon>
        <taxon>Actinomycetota</taxon>
        <taxon>Actinomycetes</taxon>
        <taxon>Mycobacteriales</taxon>
        <taxon>Corynebacteriaceae</taxon>
        <taxon>Corynebacterium</taxon>
    </lineage>
</organism>
<keyword evidence="3" id="KW-1185">Reference proteome</keyword>
<name>A0A7T0PBV2_9CORY</name>
<sequence length="182" mass="19795">MAYIVLEVVVNLVFNPFIPAACFVIPAVVATRKRGGRRALERLVVSLVAAFLCGASTTATWYWIAALPGQFGVPVGYRGLFEDALPVGGAVVAMCGLYSWLAWCRAYSVPEFLCLPWFIGTGVSTGLYLCFGQDLVPMAYIPWMAYGTASAAIAFLVMFIAMVLLADRSGKGQVEFRRDLFI</sequence>
<dbReference type="EMBL" id="CP064954">
    <property type="protein sequence ID" value="QPK79022.1"/>
    <property type="molecule type" value="Genomic_DNA"/>
</dbReference>
<feature type="transmembrane region" description="Helical" evidence="1">
    <location>
        <begin position="12"/>
        <end position="31"/>
    </location>
</feature>